<feature type="transmembrane region" description="Helical" evidence="1">
    <location>
        <begin position="180"/>
        <end position="202"/>
    </location>
</feature>
<sequence length="382" mass="42364">MAEDEASILTMEEIGNIRRYVRGKYKELPPSRQADIIADAIKRAIYLQLPELPVPSKQELADILIRSVVAAEQRSVRPGDVLAAALKLPIAEEVVDVPLRRWLVKQSGVNLSEESAGHLLHNLRDFLQTSTDPEVLWRHVSQPLQEVAATAEAQAAGNNDDLSPVQTGGITKSIRAGKSAAVTAFFLLLFTGLSLITLLYGWNSPVKDLDKKPGTVDDSPTAIDSPVYPAPTSYYKGNELPAGLRYTLVNEEKLKLYLKKRSSLLAESPYFEAIINAAQVFDIHPLLLFAITGQEQGFVPHTNKSALQIANNPFNVYHSWQDFNTDISDSAAIAARTIVRLSRDKPDNVEPIRWLNRQYAEDPNWHKGVTSIFASMQAFVQE</sequence>
<dbReference type="AlphaFoldDB" id="A0A2W1L180"/>
<evidence type="ECO:0000256" key="1">
    <source>
        <dbReference type="SAM" id="Phobius"/>
    </source>
</evidence>
<gene>
    <name evidence="2" type="ORF">DNH61_24050</name>
</gene>
<comment type="caution">
    <text evidence="2">The sequence shown here is derived from an EMBL/GenBank/DDBJ whole genome shotgun (WGS) entry which is preliminary data.</text>
</comment>
<dbReference type="EMBL" id="QKRB01000057">
    <property type="protein sequence ID" value="PZD93688.1"/>
    <property type="molecule type" value="Genomic_DNA"/>
</dbReference>
<keyword evidence="1" id="KW-0472">Membrane</keyword>
<dbReference type="RefSeq" id="WP_111149358.1">
    <property type="nucleotide sequence ID" value="NZ_QKRB01000057.1"/>
</dbReference>
<name>A0A2W1L180_9BACL</name>
<dbReference type="OrthoDB" id="9805070at2"/>
<dbReference type="Proteomes" id="UP000249522">
    <property type="component" value="Unassembled WGS sequence"/>
</dbReference>
<accession>A0A2W1L180</accession>
<evidence type="ECO:0000313" key="2">
    <source>
        <dbReference type="EMBL" id="PZD93688.1"/>
    </source>
</evidence>
<organism evidence="2 3">
    <name type="scientific">Paenibacillus sambharensis</name>
    <dbReference type="NCBI Taxonomy" id="1803190"/>
    <lineage>
        <taxon>Bacteria</taxon>
        <taxon>Bacillati</taxon>
        <taxon>Bacillota</taxon>
        <taxon>Bacilli</taxon>
        <taxon>Bacillales</taxon>
        <taxon>Paenibacillaceae</taxon>
        <taxon>Paenibacillus</taxon>
    </lineage>
</organism>
<keyword evidence="3" id="KW-1185">Reference proteome</keyword>
<proteinExistence type="predicted"/>
<evidence type="ECO:0000313" key="3">
    <source>
        <dbReference type="Proteomes" id="UP000249522"/>
    </source>
</evidence>
<keyword evidence="1" id="KW-1133">Transmembrane helix</keyword>
<reference evidence="2 3" key="1">
    <citation type="submission" date="2018-06" db="EMBL/GenBank/DDBJ databases">
        <title>Paenibacillus imtechensis sp. nov.</title>
        <authorList>
            <person name="Pinnaka A.K."/>
            <person name="Singh H."/>
            <person name="Kaur M."/>
        </authorList>
    </citation>
    <scope>NUCLEOTIDE SEQUENCE [LARGE SCALE GENOMIC DNA]</scope>
    <source>
        <strain evidence="2 3">SMB1</strain>
    </source>
</reference>
<keyword evidence="1" id="KW-0812">Transmembrane</keyword>
<protein>
    <submittedName>
        <fullName evidence="2">Uncharacterized protein</fullName>
    </submittedName>
</protein>